<accession>U3PEW1</accession>
<reference evidence="1 2" key="1">
    <citation type="journal article" date="2013" name="Genome Announc.">
        <title>Complete Genome Sequence of Leifsonia xyli subsp. cynodontis Strain DSM46306, a Gram-Positive Bacterial Pathogen of Grasses.</title>
        <authorList>
            <person name="Monteiro-Vitorello C.B."/>
            <person name="Zerillo M.M."/>
            <person name="Van Sluys M.A."/>
            <person name="Camargo L.E."/>
            <person name="Kitajima J.P."/>
        </authorList>
    </citation>
    <scope>NUCLEOTIDE SEQUENCE [LARGE SCALE GENOMIC DNA]</scope>
    <source>
        <strain evidence="1 2">DSM 46306</strain>
    </source>
</reference>
<keyword evidence="2" id="KW-1185">Reference proteome</keyword>
<organism evidence="1 2">
    <name type="scientific">Leifsonia xyli subsp. cynodontis DSM 46306</name>
    <dbReference type="NCBI Taxonomy" id="1389489"/>
    <lineage>
        <taxon>Bacteria</taxon>
        <taxon>Bacillati</taxon>
        <taxon>Actinomycetota</taxon>
        <taxon>Actinomycetes</taxon>
        <taxon>Micrococcales</taxon>
        <taxon>Microbacteriaceae</taxon>
        <taxon>Leifsonia</taxon>
    </lineage>
</organism>
<sequence length="466" mass="45568">MSMHSRRVAPGRGWTRKRVLIAAGGVVGVAAVIAATAVALRATASDAADPVAVTVPVALSGVPVPKDTRIGVIVTLGGSAEGSEWNGAAQGARVAQQRLALGGTAVDLVSEDDHGTADGGKEAVRRLVGKGVSGIVIASSGSHLSGAVAAASAAGVPVILPYAPLPSSAAKAEGSWTFAPTAKAEREALTKAVGAAQRPLHIDAGPRLPDGFAEADRIALQQGADLQALAVEIARRTEADATTNGVYLGVPAEGGTSPGQQPGTANDAVIVSGAPGQQAAIVRALQSRNVGVPIILTGSATGPAFAAALAAQGGSVATNLQTVGAAWGDPIALDATAAGRGMSAFLAGNRLLAQDPGAKNLTGEAAFATVAPAADARSHDAVLSLVRAVCAADSMDPSRVASALGDSALGPQNGGAGPTLDFSRPSALAGPVTPLAASGQDLALRPAAAGTGGGVSLVWFPEPSGR</sequence>
<name>U3PEW1_LEIXC</name>
<dbReference type="Gene3D" id="3.40.50.2300">
    <property type="match status" value="1"/>
</dbReference>
<dbReference type="SUPFAM" id="SSF53822">
    <property type="entry name" value="Periplasmic binding protein-like I"/>
    <property type="match status" value="1"/>
</dbReference>
<dbReference type="STRING" id="1389489.O159_22010"/>
<dbReference type="KEGG" id="lxy:O159_22010"/>
<evidence type="ECO:0000313" key="1">
    <source>
        <dbReference type="EMBL" id="AGW42173.1"/>
    </source>
</evidence>
<proteinExistence type="predicted"/>
<evidence type="ECO:0000313" key="2">
    <source>
        <dbReference type="Proteomes" id="UP000016743"/>
    </source>
</evidence>
<dbReference type="eggNOG" id="COG0683">
    <property type="taxonomic scope" value="Bacteria"/>
</dbReference>
<gene>
    <name evidence="1" type="ORF">O159_22010</name>
</gene>
<dbReference type="InterPro" id="IPR028082">
    <property type="entry name" value="Peripla_BP_I"/>
</dbReference>
<dbReference type="HOGENOM" id="CLU_618035_0_0_11"/>
<dbReference type="AlphaFoldDB" id="U3PEW1"/>
<dbReference type="PATRIC" id="fig|1389489.3.peg.2106"/>
<protein>
    <submittedName>
        <fullName evidence="1">Uncharacterized protein</fullName>
    </submittedName>
</protein>
<dbReference type="Proteomes" id="UP000016743">
    <property type="component" value="Chromosome"/>
</dbReference>
<dbReference type="EMBL" id="CP006734">
    <property type="protein sequence ID" value="AGW42173.1"/>
    <property type="molecule type" value="Genomic_DNA"/>
</dbReference>